<dbReference type="GO" id="GO:0046306">
    <property type="term" value="P:alkanesulfonate catabolic process"/>
    <property type="evidence" value="ECO:0007669"/>
    <property type="project" value="TreeGrafter"/>
</dbReference>
<keyword evidence="4" id="KW-0503">Monooxygenase</keyword>
<dbReference type="PANTHER" id="PTHR42847">
    <property type="entry name" value="ALKANESULFONATE MONOOXYGENASE"/>
    <property type="match status" value="1"/>
</dbReference>
<reference evidence="6" key="1">
    <citation type="submission" date="2018-05" db="EMBL/GenBank/DDBJ databases">
        <authorList>
            <person name="Lanie J.A."/>
            <person name="Ng W.-L."/>
            <person name="Kazmierczak K.M."/>
            <person name="Andrzejewski T.M."/>
            <person name="Davidsen T.M."/>
            <person name="Wayne K.J."/>
            <person name="Tettelin H."/>
            <person name="Glass J.I."/>
            <person name="Rusch D."/>
            <person name="Podicherti R."/>
            <person name="Tsui H.-C.T."/>
            <person name="Winkler M.E."/>
        </authorList>
    </citation>
    <scope>NUCLEOTIDE SEQUENCE</scope>
</reference>
<evidence type="ECO:0000256" key="4">
    <source>
        <dbReference type="ARBA" id="ARBA00023033"/>
    </source>
</evidence>
<dbReference type="InterPro" id="IPR036661">
    <property type="entry name" value="Luciferase-like_sf"/>
</dbReference>
<dbReference type="InterPro" id="IPR011251">
    <property type="entry name" value="Luciferase-like_dom"/>
</dbReference>
<dbReference type="Pfam" id="PF00296">
    <property type="entry name" value="Bac_luciferase"/>
    <property type="match status" value="1"/>
</dbReference>
<protein>
    <recommendedName>
        <fullName evidence="5">Luciferase-like domain-containing protein</fullName>
    </recommendedName>
</protein>
<keyword evidence="1" id="KW-0285">Flavoprotein</keyword>
<keyword evidence="2" id="KW-0288">FMN</keyword>
<dbReference type="InterPro" id="IPR050172">
    <property type="entry name" value="SsuD_RutA_monooxygenase"/>
</dbReference>
<dbReference type="AlphaFoldDB" id="A0A382CWS2"/>
<dbReference type="GO" id="GO:0008726">
    <property type="term" value="F:alkanesulfonate monooxygenase activity"/>
    <property type="evidence" value="ECO:0007669"/>
    <property type="project" value="TreeGrafter"/>
</dbReference>
<dbReference type="PANTHER" id="PTHR42847:SF4">
    <property type="entry name" value="ALKANESULFONATE MONOOXYGENASE-RELATED"/>
    <property type="match status" value="1"/>
</dbReference>
<feature type="domain" description="Luciferase-like" evidence="5">
    <location>
        <begin position="15"/>
        <end position="190"/>
    </location>
</feature>
<gene>
    <name evidence="6" type="ORF">METZ01_LOCUS182627</name>
</gene>
<sequence length="193" mass="21852">MKIGVFIFSTEYSIRMVDLARALEERGFESLFVPEHTHIPLSRRTPFPGGEPLPREYSNTLDPFVDLTAAAVVTRTLRIGTGICLVSQRDPIVTAKAVASLDLISEGRFEFGIGAGWNQDELQNHGTRYEDRFRVMVDRVKAMQAIWTGEEASYDGEFTHFEPAWSWPKPVQKPHPPILLGGETKYSLRRVMD</sequence>
<accession>A0A382CWS2</accession>
<evidence type="ECO:0000313" key="6">
    <source>
        <dbReference type="EMBL" id="SVB29773.1"/>
    </source>
</evidence>
<evidence type="ECO:0000256" key="1">
    <source>
        <dbReference type="ARBA" id="ARBA00022630"/>
    </source>
</evidence>
<feature type="non-terminal residue" evidence="6">
    <location>
        <position position="193"/>
    </location>
</feature>
<dbReference type="SUPFAM" id="SSF51679">
    <property type="entry name" value="Bacterial luciferase-like"/>
    <property type="match status" value="1"/>
</dbReference>
<evidence type="ECO:0000259" key="5">
    <source>
        <dbReference type="Pfam" id="PF00296"/>
    </source>
</evidence>
<keyword evidence="3" id="KW-0560">Oxidoreductase</keyword>
<proteinExistence type="predicted"/>
<evidence type="ECO:0000256" key="2">
    <source>
        <dbReference type="ARBA" id="ARBA00022643"/>
    </source>
</evidence>
<dbReference type="Gene3D" id="3.20.20.30">
    <property type="entry name" value="Luciferase-like domain"/>
    <property type="match status" value="1"/>
</dbReference>
<evidence type="ECO:0000256" key="3">
    <source>
        <dbReference type="ARBA" id="ARBA00023002"/>
    </source>
</evidence>
<dbReference type="NCBIfam" id="TIGR03619">
    <property type="entry name" value="F420_Rv2161c"/>
    <property type="match status" value="1"/>
</dbReference>
<name>A0A382CWS2_9ZZZZ</name>
<dbReference type="EMBL" id="UINC01036188">
    <property type="protein sequence ID" value="SVB29773.1"/>
    <property type="molecule type" value="Genomic_DNA"/>
</dbReference>
<organism evidence="6">
    <name type="scientific">marine metagenome</name>
    <dbReference type="NCBI Taxonomy" id="408172"/>
    <lineage>
        <taxon>unclassified sequences</taxon>
        <taxon>metagenomes</taxon>
        <taxon>ecological metagenomes</taxon>
    </lineage>
</organism>
<dbReference type="InterPro" id="IPR019921">
    <property type="entry name" value="Lucif-like_OxRdtase_Rv2161c"/>
</dbReference>